<sequence>MTVSDPPSATWKVLALPPLPESVLRGLLAGLGDRVELSVPARHDRPALLEALPDAEIVIGDWSGALALDAEAVRHAPRLAFVQQPGVGVEGHDLEALRAAGVPLANAAGVNTLAVAEWCVAAALAVLRRLAEGDRGMRAGEWPQLTLSRRELAGARVGIAGFGPIGAACARLFGALGCQVSYWSRSARSESYGAAYLGLDDLVASSDVLVLVVPLTAETRGMLDERRLAAMPTGSIVVNAARGGLVDHAALLTAVESGHLAGAALDVYDPEPPAAGDPIRACDRILLSPHAAGATSQATGRLIECVIGNLGAAVAGRPVVNVVNGVDPLVIRR</sequence>
<accession>A0A940WSI8</accession>
<evidence type="ECO:0000256" key="2">
    <source>
        <dbReference type="ARBA" id="ARBA00023002"/>
    </source>
</evidence>
<dbReference type="InterPro" id="IPR050223">
    <property type="entry name" value="D-isomer_2-hydroxyacid_DH"/>
</dbReference>
<reference evidence="7" key="1">
    <citation type="submission" date="2021-02" db="EMBL/GenBank/DDBJ databases">
        <title>Draft genome sequence of Microbispora sp. RL4-1S isolated from rice leaves in Thailand.</title>
        <authorList>
            <person name="Muangham S."/>
            <person name="Duangmal K."/>
        </authorList>
    </citation>
    <scope>NUCLEOTIDE SEQUENCE</scope>
    <source>
        <strain evidence="7">RL4-1S</strain>
    </source>
</reference>
<dbReference type="InterPro" id="IPR006140">
    <property type="entry name" value="D-isomer_DH_NAD-bd"/>
</dbReference>
<dbReference type="Gene3D" id="3.40.50.720">
    <property type="entry name" value="NAD(P)-binding Rossmann-like Domain"/>
    <property type="match status" value="2"/>
</dbReference>
<dbReference type="RefSeq" id="WP_210157923.1">
    <property type="nucleotide sequence ID" value="NZ_JAFCNB010000013.1"/>
</dbReference>
<evidence type="ECO:0000313" key="7">
    <source>
        <dbReference type="EMBL" id="MBP2706650.1"/>
    </source>
</evidence>
<dbReference type="GO" id="GO:0016618">
    <property type="term" value="F:hydroxypyruvate reductase [NAD(P)H] activity"/>
    <property type="evidence" value="ECO:0007669"/>
    <property type="project" value="TreeGrafter"/>
</dbReference>
<evidence type="ECO:0000259" key="5">
    <source>
        <dbReference type="Pfam" id="PF00389"/>
    </source>
</evidence>
<keyword evidence="8" id="KW-1185">Reference proteome</keyword>
<feature type="domain" description="D-isomer specific 2-hydroxyacid dehydrogenase catalytic" evidence="5">
    <location>
        <begin position="34"/>
        <end position="324"/>
    </location>
</feature>
<dbReference type="EMBL" id="JAFCNB010000013">
    <property type="protein sequence ID" value="MBP2706650.1"/>
    <property type="molecule type" value="Genomic_DNA"/>
</dbReference>
<comment type="similarity">
    <text evidence="1 4">Belongs to the D-isomer specific 2-hydroxyacid dehydrogenase family.</text>
</comment>
<dbReference type="PANTHER" id="PTHR10996">
    <property type="entry name" value="2-HYDROXYACID DEHYDROGENASE-RELATED"/>
    <property type="match status" value="1"/>
</dbReference>
<comment type="caution">
    <text evidence="7">The sequence shown here is derived from an EMBL/GenBank/DDBJ whole genome shotgun (WGS) entry which is preliminary data.</text>
</comment>
<dbReference type="InterPro" id="IPR006139">
    <property type="entry name" value="D-isomer_2_OHA_DH_cat_dom"/>
</dbReference>
<evidence type="ECO:0000256" key="4">
    <source>
        <dbReference type="RuleBase" id="RU003719"/>
    </source>
</evidence>
<dbReference type="Pfam" id="PF00389">
    <property type="entry name" value="2-Hacid_dh"/>
    <property type="match status" value="1"/>
</dbReference>
<dbReference type="GO" id="GO:0051287">
    <property type="term" value="F:NAD binding"/>
    <property type="evidence" value="ECO:0007669"/>
    <property type="project" value="InterPro"/>
</dbReference>
<evidence type="ECO:0000256" key="1">
    <source>
        <dbReference type="ARBA" id="ARBA00005854"/>
    </source>
</evidence>
<evidence type="ECO:0000256" key="3">
    <source>
        <dbReference type="ARBA" id="ARBA00023027"/>
    </source>
</evidence>
<dbReference type="InterPro" id="IPR029753">
    <property type="entry name" value="D-isomer_DH_CS"/>
</dbReference>
<dbReference type="SUPFAM" id="SSF51735">
    <property type="entry name" value="NAD(P)-binding Rossmann-fold domains"/>
    <property type="match status" value="1"/>
</dbReference>
<evidence type="ECO:0000259" key="6">
    <source>
        <dbReference type="Pfam" id="PF02826"/>
    </source>
</evidence>
<dbReference type="Proteomes" id="UP000674234">
    <property type="component" value="Unassembled WGS sequence"/>
</dbReference>
<evidence type="ECO:0000313" key="8">
    <source>
        <dbReference type="Proteomes" id="UP000674234"/>
    </source>
</evidence>
<keyword evidence="3" id="KW-0520">NAD</keyword>
<organism evidence="7 8">
    <name type="scientific">Microbispora oryzae</name>
    <dbReference type="NCBI Taxonomy" id="2806554"/>
    <lineage>
        <taxon>Bacteria</taxon>
        <taxon>Bacillati</taxon>
        <taxon>Actinomycetota</taxon>
        <taxon>Actinomycetes</taxon>
        <taxon>Streptosporangiales</taxon>
        <taxon>Streptosporangiaceae</taxon>
        <taxon>Microbispora</taxon>
    </lineage>
</organism>
<feature type="domain" description="D-isomer specific 2-hydroxyacid dehydrogenase NAD-binding" evidence="6">
    <location>
        <begin position="121"/>
        <end position="292"/>
    </location>
</feature>
<dbReference type="AlphaFoldDB" id="A0A940WSI8"/>
<dbReference type="GO" id="GO:0030267">
    <property type="term" value="F:glyoxylate reductase (NADPH) activity"/>
    <property type="evidence" value="ECO:0007669"/>
    <property type="project" value="TreeGrafter"/>
</dbReference>
<dbReference type="SUPFAM" id="SSF52283">
    <property type="entry name" value="Formate/glycerate dehydrogenase catalytic domain-like"/>
    <property type="match status" value="1"/>
</dbReference>
<proteinExistence type="inferred from homology"/>
<dbReference type="CDD" id="cd12175">
    <property type="entry name" value="2-Hacid_dh_11"/>
    <property type="match status" value="1"/>
</dbReference>
<dbReference type="InterPro" id="IPR036291">
    <property type="entry name" value="NAD(P)-bd_dom_sf"/>
</dbReference>
<protein>
    <submittedName>
        <fullName evidence="7">2-hydroxyacid dehydrogenase</fullName>
    </submittedName>
</protein>
<keyword evidence="2 4" id="KW-0560">Oxidoreductase</keyword>
<name>A0A940WSI8_9ACTN</name>
<dbReference type="PROSITE" id="PS00671">
    <property type="entry name" value="D_2_HYDROXYACID_DH_3"/>
    <property type="match status" value="1"/>
</dbReference>
<gene>
    <name evidence="7" type="ORF">JOL79_22840</name>
</gene>
<dbReference type="GO" id="GO:0005829">
    <property type="term" value="C:cytosol"/>
    <property type="evidence" value="ECO:0007669"/>
    <property type="project" value="TreeGrafter"/>
</dbReference>
<dbReference type="PANTHER" id="PTHR10996:SF178">
    <property type="entry name" value="2-HYDROXYACID DEHYDROGENASE YGL185C-RELATED"/>
    <property type="match status" value="1"/>
</dbReference>
<dbReference type="Pfam" id="PF02826">
    <property type="entry name" value="2-Hacid_dh_C"/>
    <property type="match status" value="1"/>
</dbReference>